<dbReference type="PANTHER" id="PTHR46130:SF3">
    <property type="entry name" value="CHROMOSOME UNDETERMINED SCAFFOLD_33, WHOLE GENOME SHOTGUN SEQUENCE"/>
    <property type="match status" value="1"/>
</dbReference>
<dbReference type="NCBIfam" id="TIGR02232">
    <property type="entry name" value="myxo_disulf_rpt"/>
    <property type="match status" value="5"/>
</dbReference>
<keyword evidence="2" id="KW-0677">Repeat</keyword>
<dbReference type="PANTHER" id="PTHR46130">
    <property type="entry name" value="LAMGL DOMAIN-CONTAINING PROTEIN"/>
    <property type="match status" value="1"/>
</dbReference>
<keyword evidence="4" id="KW-0472">Membrane</keyword>
<evidence type="ECO:0000256" key="3">
    <source>
        <dbReference type="ARBA" id="ARBA00023157"/>
    </source>
</evidence>
<dbReference type="Pfam" id="PF13948">
    <property type="entry name" value="DUF4215"/>
    <property type="match status" value="3"/>
</dbReference>
<evidence type="ECO:0008006" key="8">
    <source>
        <dbReference type="Google" id="ProtNLM"/>
    </source>
</evidence>
<evidence type="ECO:0000256" key="1">
    <source>
        <dbReference type="ARBA" id="ARBA00022729"/>
    </source>
</evidence>
<feature type="transmembrane region" description="Helical" evidence="4">
    <location>
        <begin position="770"/>
        <end position="792"/>
    </location>
</feature>
<name>A0AAD1UFU9_EUPCR</name>
<reference evidence="6" key="1">
    <citation type="submission" date="2023-07" db="EMBL/GenBank/DDBJ databases">
        <authorList>
            <consortium name="AG Swart"/>
            <person name="Singh M."/>
            <person name="Singh A."/>
            <person name="Seah K."/>
            <person name="Emmerich C."/>
        </authorList>
    </citation>
    <scope>NUCLEOTIDE SEQUENCE</scope>
    <source>
        <strain evidence="6">DP1</strain>
    </source>
</reference>
<dbReference type="AlphaFoldDB" id="A0AAD1UFU9"/>
<feature type="transmembrane region" description="Helical" evidence="4">
    <location>
        <begin position="906"/>
        <end position="930"/>
    </location>
</feature>
<comment type="caution">
    <text evidence="6">The sequence shown here is derived from an EMBL/GenBank/DDBJ whole genome shotgun (WGS) entry which is preliminary data.</text>
</comment>
<feature type="signal peptide" evidence="5">
    <location>
        <begin position="1"/>
        <end position="21"/>
    </location>
</feature>
<dbReference type="Proteomes" id="UP001295684">
    <property type="component" value="Unassembled WGS sequence"/>
</dbReference>
<evidence type="ECO:0000313" key="7">
    <source>
        <dbReference type="Proteomes" id="UP001295684"/>
    </source>
</evidence>
<evidence type="ECO:0000256" key="4">
    <source>
        <dbReference type="SAM" id="Phobius"/>
    </source>
</evidence>
<dbReference type="GO" id="GO:0005615">
    <property type="term" value="C:extracellular space"/>
    <property type="evidence" value="ECO:0007669"/>
    <property type="project" value="TreeGrafter"/>
</dbReference>
<evidence type="ECO:0000313" key="6">
    <source>
        <dbReference type="EMBL" id="CAI2365900.1"/>
    </source>
</evidence>
<evidence type="ECO:0000256" key="2">
    <source>
        <dbReference type="ARBA" id="ARBA00022737"/>
    </source>
</evidence>
<dbReference type="InterPro" id="IPR043543">
    <property type="entry name" value="PAPPA/PAPPA2"/>
</dbReference>
<accession>A0AAD1UFU9</accession>
<dbReference type="EMBL" id="CAMPGE010006978">
    <property type="protein sequence ID" value="CAI2365900.1"/>
    <property type="molecule type" value="Genomic_DNA"/>
</dbReference>
<feature type="transmembrane region" description="Helical" evidence="4">
    <location>
        <begin position="731"/>
        <end position="750"/>
    </location>
</feature>
<gene>
    <name evidence="6" type="ORF">ECRASSUSDP1_LOCUS7171</name>
</gene>
<dbReference type="InterPro" id="IPR011936">
    <property type="entry name" value="Myxo_disulph_rpt"/>
</dbReference>
<dbReference type="SMART" id="SM00261">
    <property type="entry name" value="FU"/>
    <property type="match status" value="1"/>
</dbReference>
<dbReference type="GO" id="GO:0006508">
    <property type="term" value="P:proteolysis"/>
    <property type="evidence" value="ECO:0007669"/>
    <property type="project" value="TreeGrafter"/>
</dbReference>
<keyword evidence="1 5" id="KW-0732">Signal</keyword>
<keyword evidence="4" id="KW-1133">Transmembrane helix</keyword>
<keyword evidence="4" id="KW-0812">Transmembrane</keyword>
<evidence type="ECO:0000256" key="5">
    <source>
        <dbReference type="SAM" id="SignalP"/>
    </source>
</evidence>
<dbReference type="GO" id="GO:0007166">
    <property type="term" value="P:cell surface receptor signaling pathway"/>
    <property type="evidence" value="ECO:0007669"/>
    <property type="project" value="TreeGrafter"/>
</dbReference>
<feature type="chain" id="PRO_5042111704" description="Lipoprotein" evidence="5">
    <location>
        <begin position="22"/>
        <end position="1016"/>
    </location>
</feature>
<sequence>MKNRNILGILILLVIFTLSKSAFQDKTLTYQFHDLTEDTTQVINMENEANVPVFKFPASDVDKPDIIPQGLHFTQGKYLDIDETFPLQYQDHLSMELWIFVSKYKHSAYVVMTAQHFSIGGTTNYLTRISYNEPYDKFILTIESSIAKSEKISQRGWNKLSILKNTTIFRANVYDHFNGDETANVITAGLVVYPLGVLGCSSDCNQTDFIIHSLKLSTTVDYTVTPTAQLYNPYGFQCGDGTRDPESLEECDDGSNTGENKWDKYDSQCDKNCFLGYNISCTDENPQNCFQSDCGDGFFAHNEDCDDGNKNDTDGCDPNCNVETGFKCKGWHNQTCTPICGDLVMKGDEQCDDGNTTDGDGCSSDCKVEDGYDCTGSSNQVCVLSCGNGVKLFPEQCDDGNTNDGDGCDKDCKHERDYLCAGQGVTTNCTRQCGNGILNPTDDLKTTCDDNNTISGDGCDSNCAVESGYICKSPTYTNSICKPRCGDGLIIAPEACDDKNEVSGDGCSSQCTIENNFLCSNKTPTGPSVCKKCEIKHCLECDPKDYDKCIKCEKHFMLKSPTKCYSPNVYEVSENAQQMSSGSQAISGVSAGATIGVSILNLSSIAAIWSIVNQLQLYLLLLLTKTPFPGNVKVMILGNEMMQFNLNIVPINKLPKAPEFMDWLRIEQENIYLETIGIESSTSLLNNFGFAICMIFLLMLYPVVMTLRLCINYENEKKCSFNYVMIKIVDLFNFIIYIRLILGGFQLLLICSLSEVVDFNFSGIPQIISFIFSCLVLVVCLGAIGVSFYVFYSKCDFYDPDKHYKLAEFITGIRNSKYARLYPYMSLTRRSLFVGWLIIFSWFECIYLSIGMLVIQFFYLVALTIVRPFDRPENNIIELVNEVIYTSMISIMIACNSEEEWSGSITSIFCGIIMFNSLIITFIMIGALLVSLCKKCFRKKGQAQTTVQPVHDITVNIGNTRATHRIESDISGIRIISSSRSKHYLDCSSEHVKIIKEARKKSNLERNAEASYRFPN</sequence>
<keyword evidence="7" id="KW-1185">Reference proteome</keyword>
<dbReference type="GO" id="GO:0004222">
    <property type="term" value="F:metalloendopeptidase activity"/>
    <property type="evidence" value="ECO:0007669"/>
    <property type="project" value="TreeGrafter"/>
</dbReference>
<organism evidence="6 7">
    <name type="scientific">Euplotes crassus</name>
    <dbReference type="NCBI Taxonomy" id="5936"/>
    <lineage>
        <taxon>Eukaryota</taxon>
        <taxon>Sar</taxon>
        <taxon>Alveolata</taxon>
        <taxon>Ciliophora</taxon>
        <taxon>Intramacronucleata</taxon>
        <taxon>Spirotrichea</taxon>
        <taxon>Hypotrichia</taxon>
        <taxon>Euplotida</taxon>
        <taxon>Euplotidae</taxon>
        <taxon>Moneuplotes</taxon>
    </lineage>
</organism>
<feature type="transmembrane region" description="Helical" evidence="4">
    <location>
        <begin position="688"/>
        <end position="711"/>
    </location>
</feature>
<keyword evidence="3" id="KW-1015">Disulfide bond</keyword>
<protein>
    <recommendedName>
        <fullName evidence="8">Lipoprotein</fullName>
    </recommendedName>
</protein>
<proteinExistence type="predicted"/>
<dbReference type="InterPro" id="IPR006212">
    <property type="entry name" value="Furin_repeat"/>
</dbReference>